<dbReference type="InterPro" id="IPR040090">
    <property type="entry name" value="TXNDC16"/>
</dbReference>
<feature type="domain" description="TXNDC16 second thioredoxin-like" evidence="2">
    <location>
        <begin position="33"/>
        <end position="77"/>
    </location>
</feature>
<dbReference type="PANTHER" id="PTHR22699">
    <property type="entry name" value="THIOREDOXIN DOMAIN-CONTAINING PROTEIN 16"/>
    <property type="match status" value="1"/>
</dbReference>
<evidence type="ECO:0000259" key="2">
    <source>
        <dbReference type="Pfam" id="PF24509"/>
    </source>
</evidence>
<feature type="domain" description="TXNDC16 third thioredoxin-like" evidence="3">
    <location>
        <begin position="149"/>
        <end position="177"/>
    </location>
</feature>
<reference evidence="4" key="1">
    <citation type="thesis" date="2021" institute="BYU ScholarsArchive" country="Provo, UT, USA">
        <title>Applications of and Algorithms for Genome Assembly and Genomic Analyses with an Emphasis on Marine Teleosts.</title>
        <authorList>
            <person name="Pickett B.D."/>
        </authorList>
    </citation>
    <scope>NUCLEOTIDE SEQUENCE</scope>
    <source>
        <strain evidence="4">HI-2016</strain>
    </source>
</reference>
<proteinExistence type="predicted"/>
<dbReference type="InterPro" id="IPR057645">
    <property type="entry name" value="TXNDC16_3rd"/>
</dbReference>
<protein>
    <submittedName>
        <fullName evidence="4">Uncharacterized protein</fullName>
    </submittedName>
</protein>
<dbReference type="Proteomes" id="UP000824540">
    <property type="component" value="Unassembled WGS sequence"/>
</dbReference>
<gene>
    <name evidence="4" type="ORF">JZ751_013562</name>
</gene>
<evidence type="ECO:0000259" key="1">
    <source>
        <dbReference type="Pfam" id="PF24508"/>
    </source>
</evidence>
<dbReference type="OrthoDB" id="427280at2759"/>
<evidence type="ECO:0000313" key="5">
    <source>
        <dbReference type="Proteomes" id="UP000824540"/>
    </source>
</evidence>
<dbReference type="AlphaFoldDB" id="A0A8T2MN12"/>
<dbReference type="Pfam" id="PF24509">
    <property type="entry name" value="TXNDC16_2nd"/>
    <property type="match status" value="2"/>
</dbReference>
<dbReference type="PANTHER" id="PTHR22699:SF1">
    <property type="entry name" value="THIOREDOXIN DOMAIN-CONTAINING PROTEIN 16"/>
    <property type="match status" value="1"/>
</dbReference>
<feature type="domain" description="TXNDC16 N-terminal" evidence="1">
    <location>
        <begin position="2"/>
        <end position="32"/>
    </location>
</feature>
<dbReference type="Pfam" id="PF24508">
    <property type="entry name" value="TXNDC16_N"/>
    <property type="match status" value="1"/>
</dbReference>
<name>A0A8T2MN12_9TELE</name>
<dbReference type="InterPro" id="IPR057639">
    <property type="entry name" value="TXNDC16_N"/>
</dbReference>
<evidence type="ECO:0000259" key="3">
    <source>
        <dbReference type="Pfam" id="PF24510"/>
    </source>
</evidence>
<organism evidence="4 5">
    <name type="scientific">Albula glossodonta</name>
    <name type="common">roundjaw bonefish</name>
    <dbReference type="NCBI Taxonomy" id="121402"/>
    <lineage>
        <taxon>Eukaryota</taxon>
        <taxon>Metazoa</taxon>
        <taxon>Chordata</taxon>
        <taxon>Craniata</taxon>
        <taxon>Vertebrata</taxon>
        <taxon>Euteleostomi</taxon>
        <taxon>Actinopterygii</taxon>
        <taxon>Neopterygii</taxon>
        <taxon>Teleostei</taxon>
        <taxon>Albuliformes</taxon>
        <taxon>Albulidae</taxon>
        <taxon>Albula</taxon>
    </lineage>
</organism>
<keyword evidence="5" id="KW-1185">Reference proteome</keyword>
<dbReference type="EMBL" id="JAFBMS010002193">
    <property type="protein sequence ID" value="KAG9328480.1"/>
    <property type="molecule type" value="Genomic_DNA"/>
</dbReference>
<feature type="domain" description="TXNDC16 second thioredoxin-like" evidence="2">
    <location>
        <begin position="88"/>
        <end position="121"/>
    </location>
</feature>
<dbReference type="Pfam" id="PF24510">
    <property type="entry name" value="TXNDC16_3rd"/>
    <property type="match status" value="1"/>
</dbReference>
<evidence type="ECO:0000313" key="4">
    <source>
        <dbReference type="EMBL" id="KAG9328480.1"/>
    </source>
</evidence>
<dbReference type="InterPro" id="IPR057642">
    <property type="entry name" value="TXNDC16_2nd"/>
</dbReference>
<comment type="caution">
    <text evidence="4">The sequence shown here is derived from an EMBL/GenBank/DDBJ whole genome shotgun (WGS) entry which is preliminary data.</text>
</comment>
<sequence>MKKVYLFRGSNVLKNFDTDTVFDVDAIVAHVLFAVLFNEVKYVQTPGELQSIERIAKGLADVVLAYVQILGLPGQSVFANALWLFCVLPEHRAVMETTFVYGAKYQFVLTTGGSMLKHMGSDPCHYTPLKRPLTTLNIYTFLQLMEAPLVTEANAHPSKVETVHSHLRMPLLFLFTQA</sequence>
<accession>A0A8T2MN12</accession>
<feature type="non-terminal residue" evidence="4">
    <location>
        <position position="1"/>
    </location>
</feature>